<evidence type="ECO:0000256" key="8">
    <source>
        <dbReference type="PROSITE-ProRule" id="PRU01091"/>
    </source>
</evidence>
<keyword evidence="3" id="KW-0902">Two-component regulatory system</keyword>
<dbReference type="GO" id="GO:0032993">
    <property type="term" value="C:protein-DNA complex"/>
    <property type="evidence" value="ECO:0007669"/>
    <property type="project" value="TreeGrafter"/>
</dbReference>
<name>A0A2W6NGW3_9BACL</name>
<feature type="domain" description="Response regulatory" evidence="9">
    <location>
        <begin position="3"/>
        <end position="116"/>
    </location>
</feature>
<keyword evidence="2 7" id="KW-0597">Phosphoprotein</keyword>
<dbReference type="SUPFAM" id="SSF52172">
    <property type="entry name" value="CheY-like"/>
    <property type="match status" value="1"/>
</dbReference>
<evidence type="ECO:0000256" key="7">
    <source>
        <dbReference type="PROSITE-ProRule" id="PRU00169"/>
    </source>
</evidence>
<evidence type="ECO:0000259" key="9">
    <source>
        <dbReference type="PROSITE" id="PS50110"/>
    </source>
</evidence>
<dbReference type="InterPro" id="IPR001789">
    <property type="entry name" value="Sig_transdc_resp-reg_receiver"/>
</dbReference>
<dbReference type="AlphaFoldDB" id="A0A2W6NGW3"/>
<dbReference type="Gene3D" id="1.10.10.10">
    <property type="entry name" value="Winged helix-like DNA-binding domain superfamily/Winged helix DNA-binding domain"/>
    <property type="match status" value="1"/>
</dbReference>
<keyword evidence="5 8" id="KW-0238">DNA-binding</keyword>
<reference evidence="11 12" key="1">
    <citation type="submission" date="2018-06" db="EMBL/GenBank/DDBJ databases">
        <title>Isolation of heavy metals resistant Paenibacillus silvae NC2 from Gold-Copper mine in ZiJin, China.</title>
        <authorList>
            <person name="Xu J."/>
            <person name="Mazhar H.S."/>
            <person name="Rensing C."/>
        </authorList>
    </citation>
    <scope>NUCLEOTIDE SEQUENCE [LARGE SCALE GENOMIC DNA]</scope>
    <source>
        <strain evidence="11 12">NC2</strain>
    </source>
</reference>
<keyword evidence="6" id="KW-0804">Transcription</keyword>
<gene>
    <name evidence="11" type="ORF">DN757_14700</name>
</gene>
<dbReference type="InterPro" id="IPR011006">
    <property type="entry name" value="CheY-like_superfamily"/>
</dbReference>
<dbReference type="PROSITE" id="PS51755">
    <property type="entry name" value="OMPR_PHOB"/>
    <property type="match status" value="1"/>
</dbReference>
<protein>
    <submittedName>
        <fullName evidence="11">DNA-binding response regulator</fullName>
    </submittedName>
</protein>
<feature type="DNA-binding region" description="OmpR/PhoB-type" evidence="8">
    <location>
        <begin position="133"/>
        <end position="233"/>
    </location>
</feature>
<dbReference type="RefSeq" id="WP_111270981.1">
    <property type="nucleotide sequence ID" value="NZ_QKWW01000039.1"/>
</dbReference>
<dbReference type="FunFam" id="3.40.50.2300:FF:000001">
    <property type="entry name" value="DNA-binding response regulator PhoB"/>
    <property type="match status" value="1"/>
</dbReference>
<dbReference type="GO" id="GO:0005829">
    <property type="term" value="C:cytosol"/>
    <property type="evidence" value="ECO:0007669"/>
    <property type="project" value="TreeGrafter"/>
</dbReference>
<evidence type="ECO:0000256" key="3">
    <source>
        <dbReference type="ARBA" id="ARBA00023012"/>
    </source>
</evidence>
<proteinExistence type="predicted"/>
<evidence type="ECO:0000256" key="4">
    <source>
        <dbReference type="ARBA" id="ARBA00023015"/>
    </source>
</evidence>
<dbReference type="PANTHER" id="PTHR48111">
    <property type="entry name" value="REGULATOR OF RPOS"/>
    <property type="match status" value="1"/>
</dbReference>
<evidence type="ECO:0000256" key="1">
    <source>
        <dbReference type="ARBA" id="ARBA00004496"/>
    </source>
</evidence>
<feature type="domain" description="OmpR/PhoB-type" evidence="10">
    <location>
        <begin position="133"/>
        <end position="233"/>
    </location>
</feature>
<comment type="caution">
    <text evidence="11">The sequence shown here is derived from an EMBL/GenBank/DDBJ whole genome shotgun (WGS) entry which is preliminary data.</text>
</comment>
<keyword evidence="4" id="KW-0805">Transcription regulation</keyword>
<dbReference type="EMBL" id="QKWW01000039">
    <property type="protein sequence ID" value="PZT54939.1"/>
    <property type="molecule type" value="Genomic_DNA"/>
</dbReference>
<evidence type="ECO:0000256" key="6">
    <source>
        <dbReference type="ARBA" id="ARBA00023163"/>
    </source>
</evidence>
<dbReference type="InterPro" id="IPR039420">
    <property type="entry name" value="WalR-like"/>
</dbReference>
<evidence type="ECO:0000259" key="10">
    <source>
        <dbReference type="PROSITE" id="PS51755"/>
    </source>
</evidence>
<dbReference type="GO" id="GO:0000976">
    <property type="term" value="F:transcription cis-regulatory region binding"/>
    <property type="evidence" value="ECO:0007669"/>
    <property type="project" value="TreeGrafter"/>
</dbReference>
<sequence length="236" mass="27126">MKKILVIDDEIAIRDLIELVLRRENYDVQTAEDGRAGLQLLDSFQPDLVVLDLMLPDCSGYDLCKEITVKRAIPVIMLSAKNEIIDKVLGLELGAEDYMTKPFDNRELLARIKVILRRNESRENISEATTELQSTRIIHEELTFDLESRRVLKNDIPVSLTAKEFKILETLLKRPDKIFTRDELLQIGWGYDFMGDSRSVDMTIMRLRKKLEDNADDPKYVRTVYGFGYQLGGGLA</sequence>
<dbReference type="SMART" id="SM00448">
    <property type="entry name" value="REC"/>
    <property type="match status" value="1"/>
</dbReference>
<dbReference type="Gene3D" id="6.10.250.690">
    <property type="match status" value="1"/>
</dbReference>
<dbReference type="GO" id="GO:0006355">
    <property type="term" value="P:regulation of DNA-templated transcription"/>
    <property type="evidence" value="ECO:0007669"/>
    <property type="project" value="InterPro"/>
</dbReference>
<dbReference type="PROSITE" id="PS50110">
    <property type="entry name" value="RESPONSE_REGULATORY"/>
    <property type="match status" value="1"/>
</dbReference>
<dbReference type="PANTHER" id="PTHR48111:SF40">
    <property type="entry name" value="PHOSPHATE REGULON TRANSCRIPTIONAL REGULATORY PROTEIN PHOB"/>
    <property type="match status" value="1"/>
</dbReference>
<evidence type="ECO:0000313" key="12">
    <source>
        <dbReference type="Proteomes" id="UP000249204"/>
    </source>
</evidence>
<dbReference type="Gene3D" id="3.40.50.2300">
    <property type="match status" value="1"/>
</dbReference>
<evidence type="ECO:0000256" key="5">
    <source>
        <dbReference type="ARBA" id="ARBA00023125"/>
    </source>
</evidence>
<dbReference type="CDD" id="cd00383">
    <property type="entry name" value="trans_reg_C"/>
    <property type="match status" value="1"/>
</dbReference>
<dbReference type="SMART" id="SM00862">
    <property type="entry name" value="Trans_reg_C"/>
    <property type="match status" value="1"/>
</dbReference>
<dbReference type="InterPro" id="IPR036388">
    <property type="entry name" value="WH-like_DNA-bd_sf"/>
</dbReference>
<dbReference type="Pfam" id="PF00486">
    <property type="entry name" value="Trans_reg_C"/>
    <property type="match status" value="1"/>
</dbReference>
<organism evidence="11 12">
    <name type="scientific">Paenibacillus silvae</name>
    <dbReference type="NCBI Taxonomy" id="1325358"/>
    <lineage>
        <taxon>Bacteria</taxon>
        <taxon>Bacillati</taxon>
        <taxon>Bacillota</taxon>
        <taxon>Bacilli</taxon>
        <taxon>Bacillales</taxon>
        <taxon>Paenibacillaceae</taxon>
        <taxon>Paenibacillus</taxon>
    </lineage>
</organism>
<dbReference type="GO" id="GO:0000156">
    <property type="term" value="F:phosphorelay response regulator activity"/>
    <property type="evidence" value="ECO:0007669"/>
    <property type="project" value="TreeGrafter"/>
</dbReference>
<accession>A0A2W6NGW3</accession>
<evidence type="ECO:0000256" key="2">
    <source>
        <dbReference type="ARBA" id="ARBA00022553"/>
    </source>
</evidence>
<comment type="subcellular location">
    <subcellularLocation>
        <location evidence="1">Cytoplasm</location>
    </subcellularLocation>
</comment>
<dbReference type="Proteomes" id="UP000249204">
    <property type="component" value="Unassembled WGS sequence"/>
</dbReference>
<dbReference type="FunFam" id="1.10.10.10:FF:000018">
    <property type="entry name" value="DNA-binding response regulator ResD"/>
    <property type="match status" value="1"/>
</dbReference>
<dbReference type="Pfam" id="PF00072">
    <property type="entry name" value="Response_reg"/>
    <property type="match status" value="1"/>
</dbReference>
<evidence type="ECO:0000313" key="11">
    <source>
        <dbReference type="EMBL" id="PZT54939.1"/>
    </source>
</evidence>
<dbReference type="InterPro" id="IPR001867">
    <property type="entry name" value="OmpR/PhoB-type_DNA-bd"/>
</dbReference>
<feature type="modified residue" description="4-aspartylphosphate" evidence="7">
    <location>
        <position position="52"/>
    </location>
</feature>